<evidence type="ECO:0000256" key="5">
    <source>
        <dbReference type="ARBA" id="ARBA00022989"/>
    </source>
</evidence>
<accession>A0A6G0WYZ3</accession>
<dbReference type="Pfam" id="PF09177">
    <property type="entry name" value="STX6_10_61_N"/>
    <property type="match status" value="1"/>
</dbReference>
<dbReference type="AlphaFoldDB" id="A0A6G0WYZ3"/>
<keyword evidence="4" id="KW-0653">Protein transport</keyword>
<keyword evidence="7 9" id="KW-0472">Membrane</keyword>
<dbReference type="GO" id="GO:0015031">
    <property type="term" value="P:protein transport"/>
    <property type="evidence" value="ECO:0007669"/>
    <property type="project" value="UniProtKB-KW"/>
</dbReference>
<dbReference type="GO" id="GO:0005794">
    <property type="term" value="C:Golgi apparatus"/>
    <property type="evidence" value="ECO:0007669"/>
    <property type="project" value="UniProtKB-SubCell"/>
</dbReference>
<dbReference type="GO" id="GO:0016020">
    <property type="term" value="C:membrane"/>
    <property type="evidence" value="ECO:0007669"/>
    <property type="project" value="InterPro"/>
</dbReference>
<dbReference type="InterPro" id="IPR000727">
    <property type="entry name" value="T_SNARE_dom"/>
</dbReference>
<keyword evidence="5 9" id="KW-1133">Transmembrane helix</keyword>
<dbReference type="CDD" id="cd15841">
    <property type="entry name" value="SNARE_Qc"/>
    <property type="match status" value="1"/>
</dbReference>
<evidence type="ECO:0000256" key="7">
    <source>
        <dbReference type="ARBA" id="ARBA00023136"/>
    </source>
</evidence>
<protein>
    <recommendedName>
        <fullName evidence="10">t-SNARE coiled-coil homology domain-containing protein</fullName>
    </recommendedName>
</protein>
<proteinExistence type="inferred from homology"/>
<keyword evidence="12" id="KW-1185">Reference proteome</keyword>
<comment type="caution">
    <text evidence="11">The sequence shown here is derived from an EMBL/GenBank/DDBJ whole genome shotgun (WGS) entry which is preliminary data.</text>
</comment>
<evidence type="ECO:0000256" key="3">
    <source>
        <dbReference type="ARBA" id="ARBA00022692"/>
    </source>
</evidence>
<dbReference type="SUPFAM" id="SSF47661">
    <property type="entry name" value="t-snare proteins"/>
    <property type="match status" value="1"/>
</dbReference>
<evidence type="ECO:0000256" key="9">
    <source>
        <dbReference type="SAM" id="Phobius"/>
    </source>
</evidence>
<comment type="similarity">
    <text evidence="1">Belongs to the syntaxin family.</text>
</comment>
<keyword evidence="2" id="KW-0813">Transport</keyword>
<evidence type="ECO:0000256" key="8">
    <source>
        <dbReference type="ARBA" id="ARBA00037801"/>
    </source>
</evidence>
<organism evidence="11 12">
    <name type="scientific">Aphanomyces euteiches</name>
    <dbReference type="NCBI Taxonomy" id="100861"/>
    <lineage>
        <taxon>Eukaryota</taxon>
        <taxon>Sar</taxon>
        <taxon>Stramenopiles</taxon>
        <taxon>Oomycota</taxon>
        <taxon>Saprolegniomycetes</taxon>
        <taxon>Saprolegniales</taxon>
        <taxon>Verrucalvaceae</taxon>
        <taxon>Aphanomyces</taxon>
    </lineage>
</organism>
<dbReference type="GO" id="GO:0048193">
    <property type="term" value="P:Golgi vesicle transport"/>
    <property type="evidence" value="ECO:0007669"/>
    <property type="project" value="InterPro"/>
</dbReference>
<dbReference type="PROSITE" id="PS50192">
    <property type="entry name" value="T_SNARE"/>
    <property type="match status" value="1"/>
</dbReference>
<evidence type="ECO:0000256" key="2">
    <source>
        <dbReference type="ARBA" id="ARBA00022448"/>
    </source>
</evidence>
<dbReference type="SMART" id="SM00397">
    <property type="entry name" value="t_SNARE"/>
    <property type="match status" value="1"/>
</dbReference>
<dbReference type="VEuPathDB" id="FungiDB:AeMF1_013973"/>
<dbReference type="EMBL" id="VJMJ01000129">
    <property type="protein sequence ID" value="KAF0732737.1"/>
    <property type="molecule type" value="Genomic_DNA"/>
</dbReference>
<dbReference type="InterPro" id="IPR010989">
    <property type="entry name" value="SNARE"/>
</dbReference>
<dbReference type="Proteomes" id="UP000481153">
    <property type="component" value="Unassembled WGS sequence"/>
</dbReference>
<dbReference type="PANTHER" id="PTHR12791">
    <property type="entry name" value="GOLGI SNARE BET1-RELATED"/>
    <property type="match status" value="1"/>
</dbReference>
<feature type="transmembrane region" description="Helical" evidence="9">
    <location>
        <begin position="232"/>
        <end position="254"/>
    </location>
</feature>
<name>A0A6G0WYZ3_9STRA</name>
<evidence type="ECO:0000313" key="11">
    <source>
        <dbReference type="EMBL" id="KAF0732737.1"/>
    </source>
</evidence>
<evidence type="ECO:0000256" key="6">
    <source>
        <dbReference type="ARBA" id="ARBA00023034"/>
    </source>
</evidence>
<dbReference type="Gene3D" id="1.20.5.110">
    <property type="match status" value="1"/>
</dbReference>
<sequence>MEASLVEKSAGPSASGDPYYVFKEELESKVSSIHHSYKRWKQILDLGSSSPTKEFPKLTEDLKKDVTSSERSLGFLEQSIRAIESDRTKYSHIDRVELSARKAFVSSTRHDLMSISTEITSDAVKARIQRDERKLLRASSSSVKTPSSTIDRNAILVDEKARQQQIVKDQDADLDQLDVSVKRLGHVAVEINTEIKSQNKMLDDIELDMDDTQERMNFVMLRMSRLLKTKDTCQLGSILLLMAILVVLVFLVIYT</sequence>
<feature type="domain" description="T-SNARE coiled-coil homology" evidence="10">
    <location>
        <begin position="164"/>
        <end position="226"/>
    </location>
</feature>
<dbReference type="FunFam" id="1.20.58.90:FF:000004">
    <property type="entry name" value="Syntaxin 10"/>
    <property type="match status" value="1"/>
</dbReference>
<dbReference type="SUPFAM" id="SSF58038">
    <property type="entry name" value="SNARE fusion complex"/>
    <property type="match status" value="1"/>
</dbReference>
<evidence type="ECO:0000256" key="4">
    <source>
        <dbReference type="ARBA" id="ARBA00022927"/>
    </source>
</evidence>
<keyword evidence="6" id="KW-0333">Golgi apparatus</keyword>
<dbReference type="InterPro" id="IPR015260">
    <property type="entry name" value="Syntaxin-6/10/61_N"/>
</dbReference>
<reference evidence="11 12" key="1">
    <citation type="submission" date="2019-07" db="EMBL/GenBank/DDBJ databases">
        <title>Genomics analysis of Aphanomyces spp. identifies a new class of oomycete effector associated with host adaptation.</title>
        <authorList>
            <person name="Gaulin E."/>
        </authorList>
    </citation>
    <scope>NUCLEOTIDE SEQUENCE [LARGE SCALE GENOMIC DNA]</scope>
    <source>
        <strain evidence="11 12">ATCC 201684</strain>
    </source>
</reference>
<evidence type="ECO:0000259" key="10">
    <source>
        <dbReference type="PROSITE" id="PS50192"/>
    </source>
</evidence>
<keyword evidence="3 9" id="KW-0812">Transmembrane</keyword>
<evidence type="ECO:0000256" key="1">
    <source>
        <dbReference type="ARBA" id="ARBA00009063"/>
    </source>
</evidence>
<evidence type="ECO:0000313" key="12">
    <source>
        <dbReference type="Proteomes" id="UP000481153"/>
    </source>
</evidence>
<comment type="subcellular location">
    <subcellularLocation>
        <location evidence="8">Golgi apparatus</location>
        <location evidence="8">trans-Golgi network membrane</location>
        <topology evidence="8">Single-pass type IV membrane protein</topology>
    </subcellularLocation>
</comment>
<dbReference type="Gene3D" id="1.20.58.90">
    <property type="match status" value="1"/>
</dbReference>
<gene>
    <name evidence="11" type="ORF">Ae201684_010268</name>
</gene>